<dbReference type="InterPro" id="IPR050765">
    <property type="entry name" value="Riboflavin_Biosynth_HTPR"/>
</dbReference>
<keyword evidence="12" id="KW-0378">Hydrolase</keyword>
<dbReference type="Pfam" id="PF00383">
    <property type="entry name" value="dCMP_cyt_deam_1"/>
    <property type="match status" value="1"/>
</dbReference>
<dbReference type="EC" id="1.1.1.193" evidence="12"/>
<organism evidence="17 18">
    <name type="scientific">Nereida ignava</name>
    <dbReference type="NCBI Taxonomy" id="282199"/>
    <lineage>
        <taxon>Bacteria</taxon>
        <taxon>Pseudomonadati</taxon>
        <taxon>Pseudomonadota</taxon>
        <taxon>Alphaproteobacteria</taxon>
        <taxon>Rhodobacterales</taxon>
        <taxon>Roseobacteraceae</taxon>
        <taxon>Nereida</taxon>
    </lineage>
</organism>
<dbReference type="GO" id="GO:0009231">
    <property type="term" value="P:riboflavin biosynthetic process"/>
    <property type="evidence" value="ECO:0007669"/>
    <property type="project" value="UniProtKB-UniPathway"/>
</dbReference>
<feature type="binding site" evidence="14">
    <location>
        <position position="198"/>
    </location>
    <ligand>
        <name>substrate</name>
    </ligand>
</feature>
<keyword evidence="11" id="KW-0511">Multifunctional enzyme</keyword>
<dbReference type="GO" id="GO:0008270">
    <property type="term" value="F:zinc ion binding"/>
    <property type="evidence" value="ECO:0007669"/>
    <property type="project" value="InterPro"/>
</dbReference>
<dbReference type="OrthoDB" id="9800865at2"/>
<dbReference type="InterPro" id="IPR002734">
    <property type="entry name" value="RibDG_C"/>
</dbReference>
<evidence type="ECO:0000256" key="4">
    <source>
        <dbReference type="ARBA" id="ARBA00005259"/>
    </source>
</evidence>
<comment type="pathway">
    <text evidence="3 12">Cofactor biosynthesis; riboflavin biosynthesis; 5-amino-6-(D-ribitylamino)uracil from GTP: step 3/4.</text>
</comment>
<feature type="binding site" evidence="14">
    <location>
        <position position="162"/>
    </location>
    <ligand>
        <name>substrate</name>
    </ligand>
</feature>
<feature type="binding site" evidence="15">
    <location>
        <position position="44"/>
    </location>
    <ligand>
        <name>Zn(2+)</name>
        <dbReference type="ChEBI" id="CHEBI:29105"/>
        <note>catalytic</note>
    </ligand>
</feature>
<dbReference type="SUPFAM" id="SSF53927">
    <property type="entry name" value="Cytidine deaminase-like"/>
    <property type="match status" value="1"/>
</dbReference>
<feature type="active site" description="Proton donor" evidence="13">
    <location>
        <position position="46"/>
    </location>
</feature>
<keyword evidence="8 12" id="KW-0862">Zinc</keyword>
<dbReference type="CDD" id="cd01284">
    <property type="entry name" value="Riboflavin_deaminase-reductase"/>
    <property type="match status" value="1"/>
</dbReference>
<evidence type="ECO:0000256" key="14">
    <source>
        <dbReference type="PIRSR" id="PIRSR006769-2"/>
    </source>
</evidence>
<feature type="binding site" evidence="14">
    <location>
        <begin position="276"/>
        <end position="282"/>
    </location>
    <ligand>
        <name>NADP(+)</name>
        <dbReference type="ChEBI" id="CHEBI:58349"/>
    </ligand>
</feature>
<keyword evidence="9 12" id="KW-0521">NADP</keyword>
<feature type="domain" description="CMP/dCMP-type deaminase" evidence="16">
    <location>
        <begin position="1"/>
        <end position="117"/>
    </location>
</feature>
<evidence type="ECO:0000313" key="17">
    <source>
        <dbReference type="EMBL" id="CRK74501.1"/>
    </source>
</evidence>
<feature type="binding site" evidence="14">
    <location>
        <position position="164"/>
    </location>
    <ligand>
        <name>NADP(+)</name>
        <dbReference type="ChEBI" id="CHEBI:58349"/>
    </ligand>
</feature>
<comment type="similarity">
    <text evidence="4 12">In the N-terminal section; belongs to the cytidine and deoxycytidylate deaminase family.</text>
</comment>
<dbReference type="PROSITE" id="PS51747">
    <property type="entry name" value="CYT_DCMP_DEAMINASES_2"/>
    <property type="match status" value="1"/>
</dbReference>
<dbReference type="Proteomes" id="UP000048949">
    <property type="component" value="Unassembled WGS sequence"/>
</dbReference>
<dbReference type="SUPFAM" id="SSF53597">
    <property type="entry name" value="Dihydrofolate reductase-like"/>
    <property type="match status" value="1"/>
</dbReference>
<dbReference type="InterPro" id="IPR016192">
    <property type="entry name" value="APOBEC/CMP_deaminase_Zn-bd"/>
</dbReference>
<comment type="cofactor">
    <cofactor evidence="12 15">
        <name>Zn(2+)</name>
        <dbReference type="ChEBI" id="CHEBI:29105"/>
    </cofactor>
    <text evidence="12 15">Binds 1 zinc ion.</text>
</comment>
<feature type="binding site" evidence="14">
    <location>
        <position position="190"/>
    </location>
    <ligand>
        <name>NADP(+)</name>
        <dbReference type="ChEBI" id="CHEBI:58349"/>
    </ligand>
</feature>
<dbReference type="GO" id="GO:0008703">
    <property type="term" value="F:5-amino-6-(5-phosphoribosylamino)uracil reductase activity"/>
    <property type="evidence" value="ECO:0007669"/>
    <property type="project" value="UniProtKB-EC"/>
</dbReference>
<dbReference type="InterPro" id="IPR016193">
    <property type="entry name" value="Cytidine_deaminase-like"/>
</dbReference>
<comment type="function">
    <text evidence="1 12">Converts 2,5-diamino-6-(ribosylamino)-4(3h)-pyrimidinone 5'-phosphate into 5-amino-6-(ribosylamino)-2,4(1h,3h)-pyrimidinedione 5'-phosphate.</text>
</comment>
<feature type="binding site" evidence="14">
    <location>
        <position position="194"/>
    </location>
    <ligand>
        <name>NADP(+)</name>
        <dbReference type="ChEBI" id="CHEBI:58349"/>
    </ligand>
</feature>
<evidence type="ECO:0000256" key="11">
    <source>
        <dbReference type="ARBA" id="ARBA00023268"/>
    </source>
</evidence>
<dbReference type="PROSITE" id="PS00903">
    <property type="entry name" value="CYT_DCMP_DEAMINASES_1"/>
    <property type="match status" value="1"/>
</dbReference>
<evidence type="ECO:0000256" key="5">
    <source>
        <dbReference type="ARBA" id="ARBA00007417"/>
    </source>
</evidence>
<gene>
    <name evidence="17" type="primary">ribD</name>
    <name evidence="17" type="ORF">NIG5292_00533</name>
</gene>
<dbReference type="NCBIfam" id="TIGR00326">
    <property type="entry name" value="eubact_ribD"/>
    <property type="match status" value="1"/>
</dbReference>
<evidence type="ECO:0000256" key="15">
    <source>
        <dbReference type="PIRSR" id="PIRSR006769-3"/>
    </source>
</evidence>
<feature type="binding site" evidence="14">
    <location>
        <position position="201"/>
    </location>
    <ligand>
        <name>substrate</name>
    </ligand>
</feature>
<reference evidence="17 18" key="1">
    <citation type="submission" date="2015-04" db="EMBL/GenBank/DDBJ databases">
        <authorList>
            <person name="Syromyatnikov M.Y."/>
            <person name="Popov V.N."/>
        </authorList>
    </citation>
    <scope>NUCLEOTIDE SEQUENCE [LARGE SCALE GENOMIC DNA]</scope>
    <source>
        <strain evidence="17 18">CECT 5292</strain>
    </source>
</reference>
<dbReference type="InterPro" id="IPR004794">
    <property type="entry name" value="Eubact_RibD"/>
</dbReference>
<dbReference type="Gene3D" id="3.40.430.10">
    <property type="entry name" value="Dihydrofolate Reductase, subunit A"/>
    <property type="match status" value="1"/>
</dbReference>
<name>A0A0U1NIF6_9RHOB</name>
<accession>A0A0U1NIF6</accession>
<dbReference type="GO" id="GO:0008835">
    <property type="term" value="F:diaminohydroxyphosphoribosylaminopyrimidine deaminase activity"/>
    <property type="evidence" value="ECO:0007669"/>
    <property type="project" value="UniProtKB-EC"/>
</dbReference>
<feature type="binding site" evidence="15">
    <location>
        <position position="78"/>
    </location>
    <ligand>
        <name>Zn(2+)</name>
        <dbReference type="ChEBI" id="CHEBI:29105"/>
        <note>catalytic</note>
    </ligand>
</feature>
<dbReference type="PANTHER" id="PTHR38011">
    <property type="entry name" value="DIHYDROFOLATE REDUCTASE FAMILY PROTEIN (AFU_ORTHOLOGUE AFUA_8G06820)"/>
    <property type="match status" value="1"/>
</dbReference>
<proteinExistence type="inferred from homology"/>
<evidence type="ECO:0000256" key="2">
    <source>
        <dbReference type="ARBA" id="ARBA00004882"/>
    </source>
</evidence>
<dbReference type="Pfam" id="PF01872">
    <property type="entry name" value="RibD_C"/>
    <property type="match status" value="1"/>
</dbReference>
<dbReference type="EC" id="3.5.4.26" evidence="12"/>
<comment type="catalytic activity">
    <reaction evidence="12">
        <text>2,5-diamino-6-hydroxy-4-(5-phosphoribosylamino)-pyrimidine + H2O + H(+) = 5-amino-6-(5-phospho-D-ribosylamino)uracil + NH4(+)</text>
        <dbReference type="Rhea" id="RHEA:21868"/>
        <dbReference type="ChEBI" id="CHEBI:15377"/>
        <dbReference type="ChEBI" id="CHEBI:15378"/>
        <dbReference type="ChEBI" id="CHEBI:28938"/>
        <dbReference type="ChEBI" id="CHEBI:58453"/>
        <dbReference type="ChEBI" id="CHEBI:58614"/>
        <dbReference type="EC" id="3.5.4.26"/>
    </reaction>
</comment>
<dbReference type="PIRSF" id="PIRSF006769">
    <property type="entry name" value="RibD"/>
    <property type="match status" value="1"/>
</dbReference>
<dbReference type="PANTHER" id="PTHR38011:SF7">
    <property type="entry name" value="2,5-DIAMINO-6-RIBOSYLAMINO-4(3H)-PYRIMIDINONE 5'-PHOSPHATE REDUCTASE"/>
    <property type="match status" value="1"/>
</dbReference>
<feature type="binding site" evidence="14">
    <location>
        <position position="178"/>
    </location>
    <ligand>
        <name>substrate</name>
    </ligand>
</feature>
<evidence type="ECO:0000256" key="8">
    <source>
        <dbReference type="ARBA" id="ARBA00022833"/>
    </source>
</evidence>
<evidence type="ECO:0000256" key="3">
    <source>
        <dbReference type="ARBA" id="ARBA00004910"/>
    </source>
</evidence>
<dbReference type="InterPro" id="IPR024072">
    <property type="entry name" value="DHFR-like_dom_sf"/>
</dbReference>
<evidence type="ECO:0000259" key="16">
    <source>
        <dbReference type="PROSITE" id="PS51747"/>
    </source>
</evidence>
<feature type="binding site" evidence="15">
    <location>
        <position position="69"/>
    </location>
    <ligand>
        <name>Zn(2+)</name>
        <dbReference type="ChEBI" id="CHEBI:29105"/>
        <note>catalytic</note>
    </ligand>
</feature>
<dbReference type="STRING" id="282199.GCA_001049735_00533"/>
<evidence type="ECO:0000256" key="9">
    <source>
        <dbReference type="ARBA" id="ARBA00022857"/>
    </source>
</evidence>
<dbReference type="UniPathway" id="UPA00275">
    <property type="reaction ID" value="UER00401"/>
</dbReference>
<evidence type="ECO:0000256" key="13">
    <source>
        <dbReference type="PIRSR" id="PIRSR006769-1"/>
    </source>
</evidence>
<comment type="pathway">
    <text evidence="2 12">Cofactor biosynthesis; riboflavin biosynthesis; 5-amino-6-(D-ribitylamino)uracil from GTP: step 2/4.</text>
</comment>
<comment type="similarity">
    <text evidence="5 12">In the C-terminal section; belongs to the HTP reductase family.</text>
</comment>
<keyword evidence="6 12" id="KW-0686">Riboflavin biosynthesis</keyword>
<dbReference type="AlphaFoldDB" id="A0A0U1NIF6"/>
<dbReference type="InterPro" id="IPR002125">
    <property type="entry name" value="CMP_dCMP_dom"/>
</dbReference>
<keyword evidence="10 12" id="KW-0560">Oxidoreductase</keyword>
<feature type="binding site" evidence="14">
    <location>
        <position position="148"/>
    </location>
    <ligand>
        <name>NADP(+)</name>
        <dbReference type="ChEBI" id="CHEBI:58349"/>
    </ligand>
</feature>
<evidence type="ECO:0000256" key="1">
    <source>
        <dbReference type="ARBA" id="ARBA00002151"/>
    </source>
</evidence>
<keyword evidence="18" id="KW-1185">Reference proteome</keyword>
<sequence length="342" mass="36043">MRHALALGRRGQGRVWPNPAVGCVIVKDGVIVGRGWTQDGGRPHAEPIALAQAGRLARGATAYVTLEPCAHHGKTPPCANALIEAGVSRVVCAIEDEDNRVSGRGFQALRDAGITVDIGVLSSEAAEDHRGFFKAAREGLPFVTLKMATSFDGKIATSTGDSQWITGAHARRAVHMMRARHDAVMVGAGTVRADNPLLNVRGLGVSHQPVRVVISETLQGMARSDVQNGGWFVHPKTADVSALSPNARSVPYQGSLTDALRVLAGQGLTRIFCEGGGGLAASLLSENLVDDLVCMTAGVVIGGDGLDAVAPFGQRVLADAPRWTLVECRSIGGDVLYRWRRA</sequence>
<dbReference type="RefSeq" id="WP_048597807.1">
    <property type="nucleotide sequence ID" value="NZ_CBFHGK010000001.1"/>
</dbReference>
<dbReference type="Gene3D" id="3.40.140.10">
    <property type="entry name" value="Cytidine Deaminase, domain 2"/>
    <property type="match status" value="1"/>
</dbReference>
<feature type="binding site" evidence="14">
    <location>
        <position position="274"/>
    </location>
    <ligand>
        <name>substrate</name>
    </ligand>
</feature>
<evidence type="ECO:0000313" key="18">
    <source>
        <dbReference type="Proteomes" id="UP000048949"/>
    </source>
</evidence>
<comment type="catalytic activity">
    <reaction evidence="12">
        <text>5-amino-6-(5-phospho-D-ribitylamino)uracil + NADP(+) = 5-amino-6-(5-phospho-D-ribosylamino)uracil + NADPH + H(+)</text>
        <dbReference type="Rhea" id="RHEA:17845"/>
        <dbReference type="ChEBI" id="CHEBI:15378"/>
        <dbReference type="ChEBI" id="CHEBI:57783"/>
        <dbReference type="ChEBI" id="CHEBI:58349"/>
        <dbReference type="ChEBI" id="CHEBI:58421"/>
        <dbReference type="ChEBI" id="CHEBI:58453"/>
        <dbReference type="EC" id="1.1.1.193"/>
    </reaction>
</comment>
<dbReference type="EMBL" id="CVQV01000003">
    <property type="protein sequence ID" value="CRK74501.1"/>
    <property type="molecule type" value="Genomic_DNA"/>
</dbReference>
<evidence type="ECO:0000256" key="10">
    <source>
        <dbReference type="ARBA" id="ARBA00023002"/>
    </source>
</evidence>
<evidence type="ECO:0000256" key="6">
    <source>
        <dbReference type="ARBA" id="ARBA00022619"/>
    </source>
</evidence>
<evidence type="ECO:0000256" key="12">
    <source>
        <dbReference type="PIRNR" id="PIRNR006769"/>
    </source>
</evidence>
<evidence type="ECO:0000256" key="7">
    <source>
        <dbReference type="ARBA" id="ARBA00022723"/>
    </source>
</evidence>
<keyword evidence="7 12" id="KW-0479">Metal-binding</keyword>
<protein>
    <recommendedName>
        <fullName evidence="12">Riboflavin biosynthesis protein RibD</fullName>
    </recommendedName>
    <domain>
        <recommendedName>
            <fullName evidence="12">Diaminohydroxyphosphoribosylaminopyrimidine deaminase</fullName>
            <shortName evidence="12">DRAP deaminase</shortName>
            <ecNumber evidence="12">3.5.4.26</ecNumber>
        </recommendedName>
        <alternativeName>
            <fullName evidence="12">Riboflavin-specific deaminase</fullName>
        </alternativeName>
    </domain>
    <domain>
        <recommendedName>
            <fullName evidence="12">5-amino-6-(5-phosphoribosylamino)uracil reductase</fullName>
            <ecNumber evidence="12">1.1.1.193</ecNumber>
        </recommendedName>
        <alternativeName>
            <fullName evidence="12">HTP reductase</fullName>
        </alternativeName>
    </domain>
</protein>